<dbReference type="EMBL" id="PDCK01000039">
    <property type="protein sequence ID" value="PRQ55718.1"/>
    <property type="molecule type" value="Genomic_DNA"/>
</dbReference>
<evidence type="ECO:0000313" key="2">
    <source>
        <dbReference type="Proteomes" id="UP000238479"/>
    </source>
</evidence>
<dbReference type="PROSITE" id="PS51257">
    <property type="entry name" value="PROKAR_LIPOPROTEIN"/>
    <property type="match status" value="1"/>
</dbReference>
<name>A0A2P6SAK8_ROSCH</name>
<dbReference type="Proteomes" id="UP000238479">
    <property type="component" value="Chromosome 1"/>
</dbReference>
<accession>A0A2P6SAK8</accession>
<dbReference type="AlphaFoldDB" id="A0A2P6SAK8"/>
<reference evidence="1 2" key="1">
    <citation type="journal article" date="2018" name="Nat. Genet.">
        <title>The Rosa genome provides new insights in the design of modern roses.</title>
        <authorList>
            <person name="Bendahmane M."/>
        </authorList>
    </citation>
    <scope>NUCLEOTIDE SEQUENCE [LARGE SCALE GENOMIC DNA]</scope>
    <source>
        <strain evidence="2">cv. Old Blush</strain>
    </source>
</reference>
<gene>
    <name evidence="1" type="ORF">RchiOBHm_Chr1g0327691</name>
</gene>
<evidence type="ECO:0000313" key="1">
    <source>
        <dbReference type="EMBL" id="PRQ55718.1"/>
    </source>
</evidence>
<sequence>MAETGKVERVFSISSCSVTGCPQNLNMDCKRRASELYSATDLKSAKRRLFH</sequence>
<dbReference type="Gramene" id="PRQ55718">
    <property type="protein sequence ID" value="PRQ55718"/>
    <property type="gene ID" value="RchiOBHm_Chr1g0327691"/>
</dbReference>
<keyword evidence="2" id="KW-1185">Reference proteome</keyword>
<protein>
    <submittedName>
        <fullName evidence="1">Uncharacterized protein</fullName>
    </submittedName>
</protein>
<organism evidence="1 2">
    <name type="scientific">Rosa chinensis</name>
    <name type="common">China rose</name>
    <dbReference type="NCBI Taxonomy" id="74649"/>
    <lineage>
        <taxon>Eukaryota</taxon>
        <taxon>Viridiplantae</taxon>
        <taxon>Streptophyta</taxon>
        <taxon>Embryophyta</taxon>
        <taxon>Tracheophyta</taxon>
        <taxon>Spermatophyta</taxon>
        <taxon>Magnoliopsida</taxon>
        <taxon>eudicotyledons</taxon>
        <taxon>Gunneridae</taxon>
        <taxon>Pentapetalae</taxon>
        <taxon>rosids</taxon>
        <taxon>fabids</taxon>
        <taxon>Rosales</taxon>
        <taxon>Rosaceae</taxon>
        <taxon>Rosoideae</taxon>
        <taxon>Rosoideae incertae sedis</taxon>
        <taxon>Rosa</taxon>
    </lineage>
</organism>
<proteinExistence type="predicted"/>
<comment type="caution">
    <text evidence="1">The sequence shown here is derived from an EMBL/GenBank/DDBJ whole genome shotgun (WGS) entry which is preliminary data.</text>
</comment>